<evidence type="ECO:0000256" key="9">
    <source>
        <dbReference type="SAM" id="SignalP"/>
    </source>
</evidence>
<feature type="signal peptide" evidence="9">
    <location>
        <begin position="1"/>
        <end position="19"/>
    </location>
</feature>
<dbReference type="Proteomes" id="UP000504639">
    <property type="component" value="Chromosome 1"/>
</dbReference>
<evidence type="ECO:0000259" key="10">
    <source>
        <dbReference type="PROSITE" id="PS51733"/>
    </source>
</evidence>
<dbReference type="GeneID" id="116494681"/>
<evidence type="ECO:0000256" key="6">
    <source>
        <dbReference type="PIRSR" id="PIRSR016262-1"/>
    </source>
</evidence>
<dbReference type="GO" id="GO:0005739">
    <property type="term" value="C:mitochondrion"/>
    <property type="evidence" value="ECO:0007669"/>
    <property type="project" value="UniProtKB-SubCell"/>
</dbReference>
<comment type="catalytic activity">
    <reaction evidence="5">
        <text>octanoyl-[ACP] + L-lysyl-[protein] = N(6)-octanoyl-L-lysyl-[protein] + holo-[ACP] + H(+)</text>
        <dbReference type="Rhea" id="RHEA:17665"/>
        <dbReference type="Rhea" id="RHEA-COMP:9636"/>
        <dbReference type="Rhea" id="RHEA-COMP:9685"/>
        <dbReference type="Rhea" id="RHEA-COMP:9752"/>
        <dbReference type="Rhea" id="RHEA-COMP:9928"/>
        <dbReference type="ChEBI" id="CHEBI:15378"/>
        <dbReference type="ChEBI" id="CHEBI:29969"/>
        <dbReference type="ChEBI" id="CHEBI:64479"/>
        <dbReference type="ChEBI" id="CHEBI:78463"/>
        <dbReference type="ChEBI" id="CHEBI:78809"/>
        <dbReference type="EC" id="2.3.1.181"/>
    </reaction>
</comment>
<feature type="active site" description="Acyl-thioester intermediate" evidence="6">
    <location>
        <position position="191"/>
    </location>
</feature>
<dbReference type="Gene3D" id="3.30.930.10">
    <property type="entry name" value="Bira Bifunctional Protein, Domain 2"/>
    <property type="match status" value="1"/>
</dbReference>
<comment type="function">
    <text evidence="5">Catalyzes the transfer of endogenously produced octanoic acid from octanoyl-acyl-carrier-protein onto the lipoyl domains of lipoate-dependent enzymes. Lipoyl-ACP can also act as a substrate although octanoyl-ACP is likely to be the physiological substrate.</text>
</comment>
<evidence type="ECO:0000256" key="5">
    <source>
        <dbReference type="PIRNR" id="PIRNR016262"/>
    </source>
</evidence>
<proteinExistence type="inferred from homology"/>
<dbReference type="InterPro" id="IPR004143">
    <property type="entry name" value="BPL_LPL_catalytic"/>
</dbReference>
<dbReference type="Pfam" id="PF21948">
    <property type="entry name" value="LplA-B_cat"/>
    <property type="match status" value="1"/>
</dbReference>
<accession>A0A6J3DTG3</accession>
<dbReference type="KEGG" id="aful:116494681"/>
<dbReference type="PANTHER" id="PTHR10993">
    <property type="entry name" value="OCTANOYLTRANSFERASE"/>
    <property type="match status" value="1"/>
</dbReference>
<feature type="binding site" evidence="7">
    <location>
        <begin position="91"/>
        <end position="98"/>
    </location>
    <ligand>
        <name>substrate</name>
    </ligand>
</feature>
<dbReference type="InterPro" id="IPR045864">
    <property type="entry name" value="aa-tRNA-synth_II/BPL/LPL"/>
</dbReference>
<dbReference type="PROSITE" id="PS51733">
    <property type="entry name" value="BPL_LPL_CATALYTIC"/>
    <property type="match status" value="1"/>
</dbReference>
<comment type="subcellular location">
    <subcellularLocation>
        <location evidence="5">Mitochondrion</location>
    </subcellularLocation>
</comment>
<dbReference type="CDD" id="cd16444">
    <property type="entry name" value="LipB"/>
    <property type="match status" value="1"/>
</dbReference>
<organism evidence="11 12">
    <name type="scientific">Aythya fuligula</name>
    <name type="common">Tufted duck</name>
    <name type="synonym">Anas fuligula</name>
    <dbReference type="NCBI Taxonomy" id="219594"/>
    <lineage>
        <taxon>Eukaryota</taxon>
        <taxon>Metazoa</taxon>
        <taxon>Chordata</taxon>
        <taxon>Craniata</taxon>
        <taxon>Vertebrata</taxon>
        <taxon>Euteleostomi</taxon>
        <taxon>Archelosauria</taxon>
        <taxon>Archosauria</taxon>
        <taxon>Dinosauria</taxon>
        <taxon>Saurischia</taxon>
        <taxon>Theropoda</taxon>
        <taxon>Coelurosauria</taxon>
        <taxon>Aves</taxon>
        <taxon>Neognathae</taxon>
        <taxon>Galloanserae</taxon>
        <taxon>Anseriformes</taxon>
        <taxon>Anatidae</taxon>
        <taxon>Aythyinae</taxon>
        <taxon>Aythya</taxon>
    </lineage>
</organism>
<sequence length="238" mass="24733">MPGGAVRVLLLGPVPYSLALRVQERCVGAARAAALGAAAAAAPPPPQPPQQPLVLSEPAEPVYAWGLRGAPGVSLAAKLREKGAGLAAVRRGGHVTYHGPGQLLALVVLDLRARRLGLRGFVGGLEEVGVRLCRRLGVPAATARPPPLTGVWVGDGKVAAIGVHCGHYITSHGLALNCCTDLAWFEHIVPCGLEGMGVTSLSRELGRHVPVADVLQPFLHCFQEVFGCALVFSDEPEA</sequence>
<feature type="binding site" evidence="7">
    <location>
        <begin position="160"/>
        <end position="162"/>
    </location>
    <ligand>
        <name>substrate</name>
    </ligand>
</feature>
<keyword evidence="4 5" id="KW-0012">Acyltransferase</keyword>
<evidence type="ECO:0000256" key="1">
    <source>
        <dbReference type="ARBA" id="ARBA00004821"/>
    </source>
</evidence>
<protein>
    <recommendedName>
        <fullName evidence="5">Octanoyl-[acyl-carrier-protein]:protein N-octanoyltransferase LIPT2, mitochondrial</fullName>
        <ecNumber evidence="5">2.3.1.181</ecNumber>
    </recommendedName>
</protein>
<keyword evidence="9" id="KW-0732">Signal</keyword>
<evidence type="ECO:0000256" key="8">
    <source>
        <dbReference type="PIRSR" id="PIRSR016262-3"/>
    </source>
</evidence>
<feature type="binding site" evidence="7">
    <location>
        <begin position="173"/>
        <end position="175"/>
    </location>
    <ligand>
        <name>substrate</name>
    </ligand>
</feature>
<comment type="similarity">
    <text evidence="2 5">Belongs to the LipB family.</text>
</comment>
<dbReference type="InParanoid" id="A0A6J3DTG3"/>
<evidence type="ECO:0000256" key="2">
    <source>
        <dbReference type="ARBA" id="ARBA00007907"/>
    </source>
</evidence>
<evidence type="ECO:0000256" key="4">
    <source>
        <dbReference type="ARBA" id="ARBA00023315"/>
    </source>
</evidence>
<dbReference type="CTD" id="387787"/>
<feature type="domain" description="BPL/LPL catalytic" evidence="10">
    <location>
        <begin position="46"/>
        <end position="230"/>
    </location>
</feature>
<dbReference type="PANTHER" id="PTHR10993:SF7">
    <property type="entry name" value="LIPOYLTRANSFERASE 2, MITOCHONDRIAL-RELATED"/>
    <property type="match status" value="1"/>
</dbReference>
<evidence type="ECO:0000313" key="12">
    <source>
        <dbReference type="RefSeq" id="XP_032052563.1"/>
    </source>
</evidence>
<comment type="pathway">
    <text evidence="1 5">Protein modification; protein lipoylation via endogenous pathway; protein N(6)-(lipoyl)lysine from octanoyl-[acyl-carrier-protein]: step 1/2.</text>
</comment>
<evidence type="ECO:0000256" key="3">
    <source>
        <dbReference type="ARBA" id="ARBA00022679"/>
    </source>
</evidence>
<dbReference type="SUPFAM" id="SSF55681">
    <property type="entry name" value="Class II aaRS and biotin synthetases"/>
    <property type="match status" value="1"/>
</dbReference>
<keyword evidence="11" id="KW-1185">Reference proteome</keyword>
<name>A0A6J3DTG3_AYTFU</name>
<dbReference type="NCBIfam" id="TIGR00214">
    <property type="entry name" value="lipB"/>
    <property type="match status" value="1"/>
</dbReference>
<feature type="chain" id="PRO_5026790712" description="Octanoyl-[acyl-carrier-protein]:protein N-octanoyltransferase LIPT2, mitochondrial" evidence="9">
    <location>
        <begin position="20"/>
        <end position="238"/>
    </location>
</feature>
<dbReference type="InterPro" id="IPR000544">
    <property type="entry name" value="Octanoyltransferase"/>
</dbReference>
<dbReference type="GO" id="GO:0009249">
    <property type="term" value="P:protein lipoylation"/>
    <property type="evidence" value="ECO:0007669"/>
    <property type="project" value="InterPro"/>
</dbReference>
<dbReference type="GO" id="GO:0033819">
    <property type="term" value="F:lipoyl(octanoyl) transferase activity"/>
    <property type="evidence" value="ECO:0007669"/>
    <property type="project" value="UniProtKB-EC"/>
</dbReference>
<dbReference type="UniPathway" id="UPA00538">
    <property type="reaction ID" value="UER00592"/>
</dbReference>
<reference evidence="12" key="1">
    <citation type="submission" date="2025-08" db="UniProtKB">
        <authorList>
            <consortium name="RefSeq"/>
        </authorList>
    </citation>
    <scope>IDENTIFICATION</scope>
    <source>
        <tissue evidence="12">Lung</tissue>
    </source>
</reference>
<dbReference type="RefSeq" id="XP_032052563.1">
    <property type="nucleotide sequence ID" value="XM_032196672.1"/>
</dbReference>
<dbReference type="AlphaFoldDB" id="A0A6J3DTG3"/>
<feature type="site" description="Lowers pKa of active site Cys" evidence="8">
    <location>
        <position position="157"/>
    </location>
</feature>
<dbReference type="EC" id="2.3.1.181" evidence="5"/>
<evidence type="ECO:0000256" key="7">
    <source>
        <dbReference type="PIRSR" id="PIRSR016262-2"/>
    </source>
</evidence>
<keyword evidence="5" id="KW-0496">Mitochondrion</keyword>
<gene>
    <name evidence="12" type="primary">LIPT2</name>
</gene>
<evidence type="ECO:0000313" key="11">
    <source>
        <dbReference type="Proteomes" id="UP000504639"/>
    </source>
</evidence>
<dbReference type="PIRSF" id="PIRSF016262">
    <property type="entry name" value="LPLase"/>
    <property type="match status" value="1"/>
</dbReference>
<keyword evidence="3 5" id="KW-0808">Transferase</keyword>